<dbReference type="SUPFAM" id="SSF143011">
    <property type="entry name" value="RelE-like"/>
    <property type="match status" value="1"/>
</dbReference>
<dbReference type="Pfam" id="PF06769">
    <property type="entry name" value="YoeB_toxin"/>
    <property type="match status" value="1"/>
</dbReference>
<dbReference type="RefSeq" id="WP_373393348.1">
    <property type="nucleotide sequence ID" value="NZ_JBCFQJ010000036.1"/>
</dbReference>
<evidence type="ECO:0000256" key="5">
    <source>
        <dbReference type="ARBA" id="ARBA00022801"/>
    </source>
</evidence>
<dbReference type="NCBIfam" id="TIGR02116">
    <property type="entry name" value="toxin_Txe_YoeB"/>
    <property type="match status" value="1"/>
</dbReference>
<keyword evidence="3" id="KW-0540">Nuclease</keyword>
<evidence type="ECO:0000256" key="1">
    <source>
        <dbReference type="ARBA" id="ARBA00008172"/>
    </source>
</evidence>
<evidence type="ECO:0000256" key="2">
    <source>
        <dbReference type="ARBA" id="ARBA00022649"/>
    </source>
</evidence>
<proteinExistence type="inferred from homology"/>
<gene>
    <name evidence="7" type="ORF">AAGV33_15975</name>
</gene>
<evidence type="ECO:0000313" key="7">
    <source>
        <dbReference type="EMBL" id="MFA9195906.1"/>
    </source>
</evidence>
<protein>
    <recommendedName>
        <fullName evidence="6">Putative mRNA interferase YoeB</fullName>
    </recommendedName>
</protein>
<dbReference type="EMBL" id="JBCFQK010000038">
    <property type="protein sequence ID" value="MFA9195906.1"/>
    <property type="molecule type" value="Genomic_DNA"/>
</dbReference>
<reference evidence="7 8" key="1">
    <citation type="submission" date="2024-04" db="EMBL/GenBank/DDBJ databases">
        <title>New Clade of Flavobacterium.</title>
        <authorList>
            <person name="Matos L."/>
            <person name="Proenca D.N."/>
            <person name="Fransisco R.M."/>
            <person name="Chung A.P."/>
            <person name="Maccario L."/>
            <person name="Sorensen S.J."/>
            <person name="Morais P.V."/>
        </authorList>
    </citation>
    <scope>NUCLEOTIDE SEQUENCE [LARGE SCALE GENOMIC DNA]</scope>
    <source>
        <strain evidence="7 8">FBOR7N2.3</strain>
    </source>
</reference>
<sequence>MGKFRLKIEPKASLDIAKHKKSGNQANIKKLTKILIELSETPFEGIGNPEALKHELSGFWSREINKKDRLIYKVEEEIVTVFIIAAMGHYSDK</sequence>
<evidence type="ECO:0000256" key="6">
    <source>
        <dbReference type="ARBA" id="ARBA00030388"/>
    </source>
</evidence>
<name>A0ABV4TP67_9FLAO</name>
<evidence type="ECO:0000313" key="8">
    <source>
        <dbReference type="Proteomes" id="UP001574170"/>
    </source>
</evidence>
<evidence type="ECO:0000256" key="3">
    <source>
        <dbReference type="ARBA" id="ARBA00022722"/>
    </source>
</evidence>
<keyword evidence="5" id="KW-0378">Hydrolase</keyword>
<comment type="similarity">
    <text evidence="1">Belongs to the YoeB family.</text>
</comment>
<organism evidence="7 8">
    <name type="scientific">Flavobacterium magnesitis</name>
    <dbReference type="NCBI Taxonomy" id="3138077"/>
    <lineage>
        <taxon>Bacteria</taxon>
        <taxon>Pseudomonadati</taxon>
        <taxon>Bacteroidota</taxon>
        <taxon>Flavobacteriia</taxon>
        <taxon>Flavobacteriales</taxon>
        <taxon>Flavobacteriaceae</taxon>
        <taxon>Flavobacterium</taxon>
    </lineage>
</organism>
<accession>A0ABV4TP67</accession>
<comment type="caution">
    <text evidence="7">The sequence shown here is derived from an EMBL/GenBank/DDBJ whole genome shotgun (WGS) entry which is preliminary data.</text>
</comment>
<dbReference type="PANTHER" id="PTHR38039">
    <property type="entry name" value="TOXIN YOEB"/>
    <property type="match status" value="1"/>
</dbReference>
<dbReference type="InterPro" id="IPR035093">
    <property type="entry name" value="RelE/ParE_toxin_dom_sf"/>
</dbReference>
<dbReference type="Gene3D" id="3.30.2310.20">
    <property type="entry name" value="RelE-like"/>
    <property type="match status" value="1"/>
</dbReference>
<evidence type="ECO:0000256" key="4">
    <source>
        <dbReference type="ARBA" id="ARBA00022759"/>
    </source>
</evidence>
<dbReference type="Proteomes" id="UP001574170">
    <property type="component" value="Unassembled WGS sequence"/>
</dbReference>
<dbReference type="PANTHER" id="PTHR38039:SF1">
    <property type="entry name" value="TOXIN YOEB"/>
    <property type="match status" value="1"/>
</dbReference>
<dbReference type="InterPro" id="IPR009614">
    <property type="entry name" value="YoeB_toxin"/>
</dbReference>
<keyword evidence="8" id="KW-1185">Reference proteome</keyword>
<keyword evidence="4" id="KW-0255">Endonuclease</keyword>
<keyword evidence="2" id="KW-1277">Toxin-antitoxin system</keyword>